<protein>
    <recommendedName>
        <fullName evidence="5">BZIP domain-containing protein</fullName>
    </recommendedName>
</protein>
<reference evidence="3" key="1">
    <citation type="submission" date="2023-06" db="EMBL/GenBank/DDBJ databases">
        <authorList>
            <consortium name="Lawrence Berkeley National Laboratory"/>
            <person name="Ahrendt S."/>
            <person name="Sahu N."/>
            <person name="Indic B."/>
            <person name="Wong-Bajracharya J."/>
            <person name="Merenyi Z."/>
            <person name="Ke H.-M."/>
            <person name="Monk M."/>
            <person name="Kocsube S."/>
            <person name="Drula E."/>
            <person name="Lipzen A."/>
            <person name="Balint B."/>
            <person name="Henrissat B."/>
            <person name="Andreopoulos B."/>
            <person name="Martin F.M."/>
            <person name="Harder C.B."/>
            <person name="Rigling D."/>
            <person name="Ford K.L."/>
            <person name="Foster G.D."/>
            <person name="Pangilinan J."/>
            <person name="Papanicolaou A."/>
            <person name="Barry K."/>
            <person name="LaButti K."/>
            <person name="Viragh M."/>
            <person name="Koriabine M."/>
            <person name="Yan M."/>
            <person name="Riley R."/>
            <person name="Champramary S."/>
            <person name="Plett K.L."/>
            <person name="Tsai I.J."/>
            <person name="Slot J."/>
            <person name="Sipos G."/>
            <person name="Plett J."/>
            <person name="Nagy L.G."/>
            <person name="Grigoriev I.V."/>
        </authorList>
    </citation>
    <scope>NUCLEOTIDE SEQUENCE</scope>
    <source>
        <strain evidence="3">CCBAS 213</strain>
    </source>
</reference>
<feature type="chain" id="PRO_5041369111" description="BZIP domain-containing protein" evidence="2">
    <location>
        <begin position="21"/>
        <end position="154"/>
    </location>
</feature>
<feature type="non-terminal residue" evidence="3">
    <location>
        <position position="1"/>
    </location>
</feature>
<dbReference type="GeneID" id="85352176"/>
<comment type="caution">
    <text evidence="3">The sequence shown here is derived from an EMBL/GenBank/DDBJ whole genome shotgun (WGS) entry which is preliminary data.</text>
</comment>
<organism evidence="3 4">
    <name type="scientific">Armillaria tabescens</name>
    <name type="common">Ringless honey mushroom</name>
    <name type="synonym">Agaricus tabescens</name>
    <dbReference type="NCBI Taxonomy" id="1929756"/>
    <lineage>
        <taxon>Eukaryota</taxon>
        <taxon>Fungi</taxon>
        <taxon>Dikarya</taxon>
        <taxon>Basidiomycota</taxon>
        <taxon>Agaricomycotina</taxon>
        <taxon>Agaricomycetes</taxon>
        <taxon>Agaricomycetidae</taxon>
        <taxon>Agaricales</taxon>
        <taxon>Marasmiineae</taxon>
        <taxon>Physalacriaceae</taxon>
        <taxon>Desarmillaria</taxon>
    </lineage>
</organism>
<evidence type="ECO:0000313" key="4">
    <source>
        <dbReference type="Proteomes" id="UP001175211"/>
    </source>
</evidence>
<dbReference type="AlphaFoldDB" id="A0AA39MSS8"/>
<keyword evidence="4" id="KW-1185">Reference proteome</keyword>
<sequence length="154" mass="17714">MVMSICACLALMLHILILLSLEEEYTPGAWPNDSKWMLPYLPPPLEPLEAQLEVRKLRKQVRKLRKQARKQEVLKVQQARQQSRLEVLEVRLEVLKEVLKEARLQAWKQARWSVILSALAEIGQDESTIPVLKQRSYTTSDTKVIPSALADKSC</sequence>
<keyword evidence="1" id="KW-0175">Coiled coil</keyword>
<evidence type="ECO:0000256" key="1">
    <source>
        <dbReference type="SAM" id="Coils"/>
    </source>
</evidence>
<feature type="signal peptide" evidence="2">
    <location>
        <begin position="1"/>
        <end position="20"/>
    </location>
</feature>
<dbReference type="RefSeq" id="XP_060325448.1">
    <property type="nucleotide sequence ID" value="XM_060468628.1"/>
</dbReference>
<feature type="coiled-coil region" evidence="1">
    <location>
        <begin position="54"/>
        <end position="105"/>
    </location>
</feature>
<gene>
    <name evidence="3" type="ORF">EV420DRAFT_1314247</name>
</gene>
<accession>A0AA39MSS8</accession>
<dbReference type="Proteomes" id="UP001175211">
    <property type="component" value="Unassembled WGS sequence"/>
</dbReference>
<name>A0AA39MSS8_ARMTA</name>
<evidence type="ECO:0000256" key="2">
    <source>
        <dbReference type="SAM" id="SignalP"/>
    </source>
</evidence>
<dbReference type="EMBL" id="JAUEPS010000050">
    <property type="protein sequence ID" value="KAK0445307.1"/>
    <property type="molecule type" value="Genomic_DNA"/>
</dbReference>
<evidence type="ECO:0008006" key="5">
    <source>
        <dbReference type="Google" id="ProtNLM"/>
    </source>
</evidence>
<proteinExistence type="predicted"/>
<keyword evidence="2" id="KW-0732">Signal</keyword>
<evidence type="ECO:0000313" key="3">
    <source>
        <dbReference type="EMBL" id="KAK0445307.1"/>
    </source>
</evidence>